<comment type="caution">
    <text evidence="1">The sequence shown here is derived from an EMBL/GenBank/DDBJ whole genome shotgun (WGS) entry which is preliminary data.</text>
</comment>
<protein>
    <submittedName>
        <fullName evidence="1">Uncharacterized protein</fullName>
    </submittedName>
</protein>
<keyword evidence="2" id="KW-1185">Reference proteome</keyword>
<reference evidence="1 2" key="1">
    <citation type="submission" date="2020-12" db="EMBL/GenBank/DDBJ databases">
        <title>WGS of Thermoactinomyces spp.</title>
        <authorList>
            <person name="Cheng K."/>
        </authorList>
    </citation>
    <scope>NUCLEOTIDE SEQUENCE [LARGE SCALE GENOMIC DNA]</scope>
    <source>
        <strain evidence="2">CICC 10671\DSM 43846</strain>
    </source>
</reference>
<dbReference type="SUPFAM" id="SSF51658">
    <property type="entry name" value="Xylose isomerase-like"/>
    <property type="match status" value="1"/>
</dbReference>
<evidence type="ECO:0000313" key="2">
    <source>
        <dbReference type="Proteomes" id="UP000633619"/>
    </source>
</evidence>
<organism evidence="1 2">
    <name type="scientific">Thermoactinomyces intermedius</name>
    <dbReference type="NCBI Taxonomy" id="2024"/>
    <lineage>
        <taxon>Bacteria</taxon>
        <taxon>Bacillati</taxon>
        <taxon>Bacillota</taxon>
        <taxon>Bacilli</taxon>
        <taxon>Bacillales</taxon>
        <taxon>Thermoactinomycetaceae</taxon>
        <taxon>Thermoactinomyces</taxon>
    </lineage>
</organism>
<accession>A0A8I1DDT0</accession>
<sequence length="302" mass="34544">MLFNHPIAVSCSCDYSCFHHAKARDVRYIEVQLPEKPFDPGQFRDMISTGGLRPVAFRMPPSAGLGTGKFNPGDWEKWLHLLHQSTDEEGRRLICSGRKVPLGIIFEYLDRHPADFSALQDFKDQYVKTIASQLEEIQKLCRPLGFELYLENAPMGGEHYFEPGRADLYPALRTPCHLLEIAENTGVRLCFDTANACITSNVLTYMHRSRSMFAGATEQEITHATNNWVDFYQQIQHHVGLVRLSYAHSWGDTKTTHHIPFPPSAYGELIEFAERIREETPVILPGEYLEEMIQTLHHLKKS</sequence>
<dbReference type="Gene3D" id="3.20.20.150">
    <property type="entry name" value="Divalent-metal-dependent TIM barrel enzymes"/>
    <property type="match status" value="1"/>
</dbReference>
<dbReference type="EMBL" id="JAECVW010000001">
    <property type="protein sequence ID" value="MBH8594030.1"/>
    <property type="molecule type" value="Genomic_DNA"/>
</dbReference>
<dbReference type="Proteomes" id="UP000633619">
    <property type="component" value="Unassembled WGS sequence"/>
</dbReference>
<dbReference type="InterPro" id="IPR036237">
    <property type="entry name" value="Xyl_isomerase-like_sf"/>
</dbReference>
<name>A0A8I1DDT0_THEIN</name>
<dbReference type="RefSeq" id="WP_181730929.1">
    <property type="nucleotide sequence ID" value="NZ_JACEIR010000001.1"/>
</dbReference>
<evidence type="ECO:0000313" key="1">
    <source>
        <dbReference type="EMBL" id="MBH8594030.1"/>
    </source>
</evidence>
<gene>
    <name evidence="1" type="ORF">I8U20_01650</name>
</gene>
<dbReference type="AlphaFoldDB" id="A0A8I1DDT0"/>
<proteinExistence type="predicted"/>